<dbReference type="GO" id="GO:0016787">
    <property type="term" value="F:hydrolase activity"/>
    <property type="evidence" value="ECO:0007669"/>
    <property type="project" value="UniProtKB-KW"/>
</dbReference>
<dbReference type="PROSITE" id="PS00227">
    <property type="entry name" value="TUBULIN"/>
    <property type="match status" value="1"/>
</dbReference>
<dbReference type="InterPro" id="IPR000217">
    <property type="entry name" value="Tubulin"/>
</dbReference>
<accession>A0A3P7MCQ9</accession>
<name>A0A3P7MCQ9_DIBLA</name>
<keyword evidence="5 7" id="KW-0342">GTP-binding</keyword>
<comment type="catalytic activity">
    <reaction evidence="6">
        <text>GTP + H2O = GDP + phosphate + H(+)</text>
        <dbReference type="Rhea" id="RHEA:19669"/>
        <dbReference type="ChEBI" id="CHEBI:15377"/>
        <dbReference type="ChEBI" id="CHEBI:15378"/>
        <dbReference type="ChEBI" id="CHEBI:37565"/>
        <dbReference type="ChEBI" id="CHEBI:43474"/>
        <dbReference type="ChEBI" id="CHEBI:58189"/>
    </reaction>
    <physiologicalReaction direction="left-to-right" evidence="6">
        <dbReference type="Rhea" id="RHEA:19670"/>
    </physiologicalReaction>
</comment>
<evidence type="ECO:0000256" key="4">
    <source>
        <dbReference type="ARBA" id="ARBA00022801"/>
    </source>
</evidence>
<dbReference type="Pfam" id="PF00091">
    <property type="entry name" value="Tubulin"/>
    <property type="match status" value="1"/>
</dbReference>
<evidence type="ECO:0000256" key="3">
    <source>
        <dbReference type="ARBA" id="ARBA00022741"/>
    </source>
</evidence>
<evidence type="ECO:0000256" key="5">
    <source>
        <dbReference type="ARBA" id="ARBA00023134"/>
    </source>
</evidence>
<dbReference type="InterPro" id="IPR002452">
    <property type="entry name" value="Alpha_tubulin"/>
</dbReference>
<proteinExistence type="inferred from homology"/>
<dbReference type="Gene3D" id="3.40.50.1440">
    <property type="entry name" value="Tubulin/FtsZ, GTPase domain"/>
    <property type="match status" value="1"/>
</dbReference>
<keyword evidence="10" id="KW-1185">Reference proteome</keyword>
<dbReference type="PRINTS" id="PR01161">
    <property type="entry name" value="TUBULIN"/>
</dbReference>
<protein>
    <recommendedName>
        <fullName evidence="7">Tubulin alpha chain</fullName>
    </recommendedName>
</protein>
<dbReference type="InterPro" id="IPR003008">
    <property type="entry name" value="Tubulin_FtsZ_GTPase"/>
</dbReference>
<comment type="subunit">
    <text evidence="7">Dimer of alpha and beta chains. A typical microtubule is a hollow water-filled tube with an outer diameter of 25 nm and an inner diameter of 15 nM. Alpha-beta heterodimers associate head-to-tail to form protofilaments running lengthwise along the microtubule wall with the beta-tubulin subunit facing the microtubule plus end conferring a structural polarity. Microtubules usually have 13 protofilaments but different protofilament numbers can be found in some organisms and specialized cells.</text>
</comment>
<dbReference type="GO" id="GO:0005525">
    <property type="term" value="F:GTP binding"/>
    <property type="evidence" value="ECO:0007669"/>
    <property type="project" value="UniProtKB-UniRule"/>
</dbReference>
<evidence type="ECO:0000256" key="6">
    <source>
        <dbReference type="ARBA" id="ARBA00049117"/>
    </source>
</evidence>
<evidence type="ECO:0000313" key="9">
    <source>
        <dbReference type="EMBL" id="VDN24000.1"/>
    </source>
</evidence>
<evidence type="ECO:0000313" key="10">
    <source>
        <dbReference type="Proteomes" id="UP000281553"/>
    </source>
</evidence>
<evidence type="ECO:0000256" key="2">
    <source>
        <dbReference type="ARBA" id="ARBA00022701"/>
    </source>
</evidence>
<keyword evidence="4" id="KW-0378">Hydrolase</keyword>
<comment type="function">
    <text evidence="7">Tubulin is the major constituent of microtubules, a cylinder consisting of laterally associated linear protofilaments composed of alpha- and beta-tubulin heterodimers. Microtubules grow by the addition of GTP-tubulin dimers to the microtubule end, where a stabilizing cap forms. Below the cap, tubulin dimers are in GDP-bound state, owing to GTPase activity of alpha-tubulin.</text>
</comment>
<dbReference type="OrthoDB" id="6628532at2759"/>
<keyword evidence="3 7" id="KW-0547">Nucleotide-binding</keyword>
<dbReference type="GO" id="GO:0007017">
    <property type="term" value="P:microtubule-based process"/>
    <property type="evidence" value="ECO:0007669"/>
    <property type="project" value="InterPro"/>
</dbReference>
<keyword evidence="2 7" id="KW-0493">Microtubule</keyword>
<dbReference type="SMART" id="SM00864">
    <property type="entry name" value="Tubulin"/>
    <property type="match status" value="1"/>
</dbReference>
<dbReference type="EMBL" id="UYRU01073909">
    <property type="protein sequence ID" value="VDN24000.1"/>
    <property type="molecule type" value="Genomic_DNA"/>
</dbReference>
<dbReference type="InterPro" id="IPR036525">
    <property type="entry name" value="Tubulin/FtsZ_GTPase_sf"/>
</dbReference>
<sequence length="150" mass="16864">MIYNYYIVFPADVVRTGKYRHLFHPQFLLNGKEDAANNYARGFYTIGREILEVTLNKIRHAAENCDSVTNFLLFHSFGGGTGSGFTALLTEYLTAEYAATSTIQFGIYPSPKASTAVVDPYNSILITHATLDLTKCSFLMDNEALFYLYE</sequence>
<dbReference type="PANTHER" id="PTHR11588">
    <property type="entry name" value="TUBULIN"/>
    <property type="match status" value="1"/>
</dbReference>
<dbReference type="Proteomes" id="UP000281553">
    <property type="component" value="Unassembled WGS sequence"/>
</dbReference>
<reference evidence="9 10" key="1">
    <citation type="submission" date="2018-11" db="EMBL/GenBank/DDBJ databases">
        <authorList>
            <consortium name="Pathogen Informatics"/>
        </authorList>
    </citation>
    <scope>NUCLEOTIDE SEQUENCE [LARGE SCALE GENOMIC DNA]</scope>
</reference>
<comment type="similarity">
    <text evidence="1 7">Belongs to the tubulin family.</text>
</comment>
<evidence type="ECO:0000256" key="7">
    <source>
        <dbReference type="RuleBase" id="RU000352"/>
    </source>
</evidence>
<dbReference type="GO" id="GO:0005200">
    <property type="term" value="F:structural constituent of cytoskeleton"/>
    <property type="evidence" value="ECO:0007669"/>
    <property type="project" value="InterPro"/>
</dbReference>
<organism evidence="9 10">
    <name type="scientific">Dibothriocephalus latus</name>
    <name type="common">Fish tapeworm</name>
    <name type="synonym">Diphyllobothrium latum</name>
    <dbReference type="NCBI Taxonomy" id="60516"/>
    <lineage>
        <taxon>Eukaryota</taxon>
        <taxon>Metazoa</taxon>
        <taxon>Spiralia</taxon>
        <taxon>Lophotrochozoa</taxon>
        <taxon>Platyhelminthes</taxon>
        <taxon>Cestoda</taxon>
        <taxon>Eucestoda</taxon>
        <taxon>Diphyllobothriidea</taxon>
        <taxon>Diphyllobothriidae</taxon>
        <taxon>Dibothriocephalus</taxon>
    </lineage>
</organism>
<evidence type="ECO:0000259" key="8">
    <source>
        <dbReference type="SMART" id="SM00864"/>
    </source>
</evidence>
<dbReference type="SUPFAM" id="SSF52490">
    <property type="entry name" value="Tubulin nucleotide-binding domain-like"/>
    <property type="match status" value="1"/>
</dbReference>
<dbReference type="PRINTS" id="PR01162">
    <property type="entry name" value="ALPHATUBULIN"/>
</dbReference>
<dbReference type="AlphaFoldDB" id="A0A3P7MCQ9"/>
<evidence type="ECO:0000256" key="1">
    <source>
        <dbReference type="ARBA" id="ARBA00009636"/>
    </source>
</evidence>
<gene>
    <name evidence="9" type="ORF">DILT_LOCUS14360</name>
</gene>
<dbReference type="InterPro" id="IPR017975">
    <property type="entry name" value="Tubulin_CS"/>
</dbReference>
<dbReference type="GO" id="GO:0005874">
    <property type="term" value="C:microtubule"/>
    <property type="evidence" value="ECO:0007669"/>
    <property type="project" value="UniProtKB-KW"/>
</dbReference>
<feature type="domain" description="Tubulin/FtsZ GTPase" evidence="8">
    <location>
        <begin position="5"/>
        <end position="150"/>
    </location>
</feature>